<proteinExistence type="inferred from homology"/>
<keyword evidence="11 12" id="KW-0472">Membrane</keyword>
<dbReference type="FunFam" id="1.10.238.10:FF:000028">
    <property type="entry name" value="Putative calcium-binding mitochondrial carrier protein scamc-2"/>
    <property type="match status" value="1"/>
</dbReference>
<gene>
    <name evidence="15" type="ORF">NHX12_028561</name>
</gene>
<evidence type="ECO:0000256" key="1">
    <source>
        <dbReference type="ARBA" id="ARBA00004448"/>
    </source>
</evidence>
<dbReference type="Proteomes" id="UP001148018">
    <property type="component" value="Unassembled WGS sequence"/>
</dbReference>
<keyword evidence="5" id="KW-0479">Metal-binding</keyword>
<evidence type="ECO:0000256" key="6">
    <source>
        <dbReference type="ARBA" id="ARBA00022737"/>
    </source>
</evidence>
<dbReference type="OrthoDB" id="270584at2759"/>
<dbReference type="SUPFAM" id="SSF47473">
    <property type="entry name" value="EF-hand"/>
    <property type="match status" value="1"/>
</dbReference>
<dbReference type="InterPro" id="IPR002067">
    <property type="entry name" value="MCP"/>
</dbReference>
<evidence type="ECO:0000256" key="11">
    <source>
        <dbReference type="ARBA" id="ARBA00023136"/>
    </source>
</evidence>
<evidence type="ECO:0000256" key="12">
    <source>
        <dbReference type="PROSITE-ProRule" id="PRU00282"/>
    </source>
</evidence>
<dbReference type="AlphaFoldDB" id="A0A9Q0IMM9"/>
<dbReference type="PANTHER" id="PTHR24089">
    <property type="entry name" value="SOLUTE CARRIER FAMILY 25"/>
    <property type="match status" value="1"/>
</dbReference>
<dbReference type="Pfam" id="PF00153">
    <property type="entry name" value="Mito_carr"/>
    <property type="match status" value="3"/>
</dbReference>
<sequence>MLCVCLYVPGPHPSGPPQPEAVDYFESDRLPSRLKSLVKLSVFLPSRELTRYRKWRKKPPVGEKPTAEGQLDIEEFVHYLQDYEKDLKLVVKSLDKKHSGGVEASMLKQSLQDLGVHISLQHAQSVLHSMDRNGTMTISWNEWSDYPVAEATDNIPEIILYWKHSTIFDVGENLMVPDEFTVEERLSGMWWRHLAAGGVAGGVSRTGTAPLDRLKVMMQVHGCRANNMCMASAFTQMVREGGVRSLWRGNGVNIIKIAPETALKFMAYEQIKRLIASDKETLNIADRFVAGSLAGVIAQSSIYPMEVLKTRLALRRTGQYSGISDCARRIFRREGPGAFYKGYVPNMLGIVPYAGIDLAVYETLKNLWLQEHGATGSDPGVLVVLGCGAVSSTCGQLASYPLALVRTRMQAQASAEGSPRASMTGVFRHILRAEGPAGLYRGLGPNFLKVIPAVSISYVVYEHLKTLLGVTSR</sequence>
<comment type="caution">
    <text evidence="15">The sequence shown here is derived from an EMBL/GenBank/DDBJ whole genome shotgun (WGS) entry which is preliminary data.</text>
</comment>
<dbReference type="FunFam" id="1.50.40.10:FF:000003">
    <property type="entry name" value="Putative calcium-binding mitochondrial carrier protein scamc-2"/>
    <property type="match status" value="1"/>
</dbReference>
<keyword evidence="9" id="KW-1133">Transmembrane helix</keyword>
<keyword evidence="4 12" id="KW-0812">Transmembrane</keyword>
<dbReference type="PRINTS" id="PR00928">
    <property type="entry name" value="GRAVESDC"/>
</dbReference>
<keyword evidence="6" id="KW-0677">Repeat</keyword>
<feature type="domain" description="EF-hand" evidence="14">
    <location>
        <begin position="82"/>
        <end position="117"/>
    </location>
</feature>
<keyword evidence="10" id="KW-0496">Mitochondrion</keyword>
<evidence type="ECO:0000313" key="15">
    <source>
        <dbReference type="EMBL" id="KAJ3603820.1"/>
    </source>
</evidence>
<dbReference type="InterPro" id="IPR011992">
    <property type="entry name" value="EF-hand-dom_pair"/>
</dbReference>
<evidence type="ECO:0000256" key="7">
    <source>
        <dbReference type="ARBA" id="ARBA00022792"/>
    </source>
</evidence>
<dbReference type="SUPFAM" id="SSF103506">
    <property type="entry name" value="Mitochondrial carrier"/>
    <property type="match status" value="1"/>
</dbReference>
<evidence type="ECO:0000256" key="13">
    <source>
        <dbReference type="RuleBase" id="RU000488"/>
    </source>
</evidence>
<comment type="subcellular location">
    <subcellularLocation>
        <location evidence="1">Mitochondrion inner membrane</location>
        <topology evidence="1">Multi-pass membrane protein</topology>
    </subcellularLocation>
</comment>
<dbReference type="InterPro" id="IPR002167">
    <property type="entry name" value="GDC-like"/>
</dbReference>
<evidence type="ECO:0000256" key="5">
    <source>
        <dbReference type="ARBA" id="ARBA00022723"/>
    </source>
</evidence>
<feature type="repeat" description="Solcar" evidence="12">
    <location>
        <begin position="282"/>
        <end position="367"/>
    </location>
</feature>
<feature type="repeat" description="Solcar" evidence="12">
    <location>
        <begin position="379"/>
        <end position="467"/>
    </location>
</feature>
<dbReference type="Gene3D" id="1.10.238.10">
    <property type="entry name" value="EF-hand"/>
    <property type="match status" value="1"/>
</dbReference>
<evidence type="ECO:0000256" key="4">
    <source>
        <dbReference type="ARBA" id="ARBA00022692"/>
    </source>
</evidence>
<dbReference type="InterPro" id="IPR018108">
    <property type="entry name" value="MCP_transmembrane"/>
</dbReference>
<dbReference type="GO" id="GO:0055085">
    <property type="term" value="P:transmembrane transport"/>
    <property type="evidence" value="ECO:0007669"/>
    <property type="project" value="InterPro"/>
</dbReference>
<dbReference type="EMBL" id="JANIIK010000044">
    <property type="protein sequence ID" value="KAJ3603820.1"/>
    <property type="molecule type" value="Genomic_DNA"/>
</dbReference>
<evidence type="ECO:0000256" key="8">
    <source>
        <dbReference type="ARBA" id="ARBA00022837"/>
    </source>
</evidence>
<evidence type="ECO:0000313" key="16">
    <source>
        <dbReference type="Proteomes" id="UP001148018"/>
    </source>
</evidence>
<evidence type="ECO:0000256" key="10">
    <source>
        <dbReference type="ARBA" id="ARBA00023128"/>
    </source>
</evidence>
<dbReference type="GO" id="GO:0005509">
    <property type="term" value="F:calcium ion binding"/>
    <property type="evidence" value="ECO:0007669"/>
    <property type="project" value="InterPro"/>
</dbReference>
<dbReference type="InterPro" id="IPR023395">
    <property type="entry name" value="MCP_dom_sf"/>
</dbReference>
<evidence type="ECO:0000259" key="14">
    <source>
        <dbReference type="PROSITE" id="PS50222"/>
    </source>
</evidence>
<feature type="domain" description="EF-hand" evidence="14">
    <location>
        <begin position="118"/>
        <end position="153"/>
    </location>
</feature>
<dbReference type="GO" id="GO:0005743">
    <property type="term" value="C:mitochondrial inner membrane"/>
    <property type="evidence" value="ECO:0007669"/>
    <property type="project" value="UniProtKB-SubCell"/>
</dbReference>
<keyword evidence="3 13" id="KW-0813">Transport</keyword>
<comment type="similarity">
    <text evidence="2 13">Belongs to the mitochondrial carrier (TC 2.A.29) family.</text>
</comment>
<organism evidence="15 16">
    <name type="scientific">Muraenolepis orangiensis</name>
    <name type="common">Patagonian moray cod</name>
    <dbReference type="NCBI Taxonomy" id="630683"/>
    <lineage>
        <taxon>Eukaryota</taxon>
        <taxon>Metazoa</taxon>
        <taxon>Chordata</taxon>
        <taxon>Craniata</taxon>
        <taxon>Vertebrata</taxon>
        <taxon>Euteleostomi</taxon>
        <taxon>Actinopterygii</taxon>
        <taxon>Neopterygii</taxon>
        <taxon>Teleostei</taxon>
        <taxon>Neoteleostei</taxon>
        <taxon>Acanthomorphata</taxon>
        <taxon>Zeiogadaria</taxon>
        <taxon>Gadariae</taxon>
        <taxon>Gadiformes</taxon>
        <taxon>Muraenolepidoidei</taxon>
        <taxon>Muraenolepididae</taxon>
        <taxon>Muraenolepis</taxon>
    </lineage>
</organism>
<dbReference type="PROSITE" id="PS50920">
    <property type="entry name" value="SOLCAR"/>
    <property type="match status" value="3"/>
</dbReference>
<protein>
    <recommendedName>
        <fullName evidence="14">EF-hand domain-containing protein</fullName>
    </recommendedName>
</protein>
<feature type="repeat" description="Solcar" evidence="12">
    <location>
        <begin position="188"/>
        <end position="274"/>
    </location>
</feature>
<dbReference type="InterPro" id="IPR002048">
    <property type="entry name" value="EF_hand_dom"/>
</dbReference>
<reference evidence="15" key="1">
    <citation type="submission" date="2022-07" db="EMBL/GenBank/DDBJ databases">
        <title>Chromosome-level genome of Muraenolepis orangiensis.</title>
        <authorList>
            <person name="Kim J."/>
        </authorList>
    </citation>
    <scope>NUCLEOTIDE SEQUENCE</scope>
    <source>
        <strain evidence="15">KU_S4_2022</strain>
        <tissue evidence="15">Muscle</tissue>
    </source>
</reference>
<evidence type="ECO:0000256" key="3">
    <source>
        <dbReference type="ARBA" id="ARBA00022448"/>
    </source>
</evidence>
<evidence type="ECO:0000256" key="2">
    <source>
        <dbReference type="ARBA" id="ARBA00006375"/>
    </source>
</evidence>
<keyword evidence="8" id="KW-0106">Calcium</keyword>
<dbReference type="Gene3D" id="1.50.40.10">
    <property type="entry name" value="Mitochondrial carrier domain"/>
    <property type="match status" value="1"/>
</dbReference>
<name>A0A9Q0IMM9_9TELE</name>
<dbReference type="PROSITE" id="PS50222">
    <property type="entry name" value="EF_HAND_2"/>
    <property type="match status" value="2"/>
</dbReference>
<accession>A0A9Q0IMM9</accession>
<dbReference type="PRINTS" id="PR00926">
    <property type="entry name" value="MITOCARRIER"/>
</dbReference>
<keyword evidence="7" id="KW-0999">Mitochondrion inner membrane</keyword>
<evidence type="ECO:0000256" key="9">
    <source>
        <dbReference type="ARBA" id="ARBA00022989"/>
    </source>
</evidence>
<keyword evidence="16" id="KW-1185">Reference proteome</keyword>